<evidence type="ECO:0000256" key="1">
    <source>
        <dbReference type="ARBA" id="ARBA00023125"/>
    </source>
</evidence>
<dbReference type="InterPro" id="IPR001789">
    <property type="entry name" value="Sig_transdc_resp-reg_receiver"/>
</dbReference>
<keyword evidence="2" id="KW-0597">Phosphoprotein</keyword>
<dbReference type="GO" id="GO:0000160">
    <property type="term" value="P:phosphorelay signal transduction system"/>
    <property type="evidence" value="ECO:0007669"/>
    <property type="project" value="InterPro"/>
</dbReference>
<dbReference type="Proteomes" id="UP000225379">
    <property type="component" value="Unassembled WGS sequence"/>
</dbReference>
<dbReference type="RefSeq" id="WP_098739482.1">
    <property type="nucleotide sequence ID" value="NZ_PDKW01000043.1"/>
</dbReference>
<dbReference type="PROSITE" id="PS50043">
    <property type="entry name" value="HTH_LUXR_2"/>
    <property type="match status" value="1"/>
</dbReference>
<organism evidence="5 6">
    <name type="scientific">Azospirillum palustre</name>
    <dbReference type="NCBI Taxonomy" id="2044885"/>
    <lineage>
        <taxon>Bacteria</taxon>
        <taxon>Pseudomonadati</taxon>
        <taxon>Pseudomonadota</taxon>
        <taxon>Alphaproteobacteria</taxon>
        <taxon>Rhodospirillales</taxon>
        <taxon>Azospirillaceae</taxon>
        <taxon>Azospirillum</taxon>
    </lineage>
</organism>
<feature type="domain" description="HTH luxR-type" evidence="3">
    <location>
        <begin position="147"/>
        <end position="212"/>
    </location>
</feature>
<dbReference type="SMART" id="SM00448">
    <property type="entry name" value="REC"/>
    <property type="match status" value="1"/>
</dbReference>
<evidence type="ECO:0000256" key="2">
    <source>
        <dbReference type="PROSITE-ProRule" id="PRU00169"/>
    </source>
</evidence>
<feature type="domain" description="Response regulatory" evidence="4">
    <location>
        <begin position="5"/>
        <end position="121"/>
    </location>
</feature>
<dbReference type="AlphaFoldDB" id="A0A2B8B630"/>
<dbReference type="SUPFAM" id="SSF52172">
    <property type="entry name" value="CheY-like"/>
    <property type="match status" value="1"/>
</dbReference>
<dbReference type="InterPro" id="IPR039420">
    <property type="entry name" value="WalR-like"/>
</dbReference>
<dbReference type="Gene3D" id="3.40.50.2300">
    <property type="match status" value="1"/>
</dbReference>
<evidence type="ECO:0000313" key="6">
    <source>
        <dbReference type="Proteomes" id="UP000225379"/>
    </source>
</evidence>
<dbReference type="PROSITE" id="PS00622">
    <property type="entry name" value="HTH_LUXR_1"/>
    <property type="match status" value="1"/>
</dbReference>
<dbReference type="CDD" id="cd06170">
    <property type="entry name" value="LuxR_C_like"/>
    <property type="match status" value="1"/>
</dbReference>
<dbReference type="Pfam" id="PF00072">
    <property type="entry name" value="Response_reg"/>
    <property type="match status" value="1"/>
</dbReference>
<dbReference type="InterPro" id="IPR016032">
    <property type="entry name" value="Sig_transdc_resp-reg_C-effctor"/>
</dbReference>
<dbReference type="GO" id="GO:0003677">
    <property type="term" value="F:DNA binding"/>
    <property type="evidence" value="ECO:0007669"/>
    <property type="project" value="UniProtKB-KW"/>
</dbReference>
<accession>A0A2B8B630</accession>
<evidence type="ECO:0000259" key="4">
    <source>
        <dbReference type="PROSITE" id="PS50110"/>
    </source>
</evidence>
<dbReference type="InterPro" id="IPR011006">
    <property type="entry name" value="CheY-like_superfamily"/>
</dbReference>
<gene>
    <name evidence="5" type="ORF">CRT60_26310</name>
</gene>
<dbReference type="PANTHER" id="PTHR43214">
    <property type="entry name" value="TWO-COMPONENT RESPONSE REGULATOR"/>
    <property type="match status" value="1"/>
</dbReference>
<keyword evidence="1 5" id="KW-0238">DNA-binding</keyword>
<evidence type="ECO:0000259" key="3">
    <source>
        <dbReference type="PROSITE" id="PS50043"/>
    </source>
</evidence>
<dbReference type="PRINTS" id="PR00038">
    <property type="entry name" value="HTHLUXR"/>
</dbReference>
<dbReference type="PANTHER" id="PTHR43214:SF42">
    <property type="entry name" value="TRANSCRIPTIONAL REGULATORY PROTEIN DESR"/>
    <property type="match status" value="1"/>
</dbReference>
<dbReference type="GO" id="GO:0006355">
    <property type="term" value="P:regulation of DNA-templated transcription"/>
    <property type="evidence" value="ECO:0007669"/>
    <property type="project" value="InterPro"/>
</dbReference>
<dbReference type="Pfam" id="PF00196">
    <property type="entry name" value="GerE"/>
    <property type="match status" value="1"/>
</dbReference>
<reference evidence="6" key="1">
    <citation type="submission" date="2017-10" db="EMBL/GenBank/DDBJ databases">
        <authorList>
            <person name="Kravchenko I.K."/>
            <person name="Grouzdev D.S."/>
        </authorList>
    </citation>
    <scope>NUCLEOTIDE SEQUENCE [LARGE SCALE GENOMIC DNA]</scope>
    <source>
        <strain evidence="6">B2</strain>
    </source>
</reference>
<sequence>MDAINVFLIDANKLFREGMKRLFEGTPFNVVGEAGSLREGLSTLGTGQNPDLILIDLPSGADEEVEAMRSLREEHPSIRIVILTNDLETRRLSAALGAGAGGYLLKDIACEALMQSLKLVMMGEKVFPTHLAALLVSGRTEDMGAELPTRRKGLSQREVQILRCLLNGNSNKMIANHLSITEATVKVHLKSLLRKINASNRTQAAIWALNNGIGDQAAETGVAATV</sequence>
<dbReference type="SUPFAM" id="SSF46894">
    <property type="entry name" value="C-terminal effector domain of the bipartite response regulators"/>
    <property type="match status" value="1"/>
</dbReference>
<dbReference type="EMBL" id="PDKW01000043">
    <property type="protein sequence ID" value="PGH53405.1"/>
    <property type="molecule type" value="Genomic_DNA"/>
</dbReference>
<name>A0A2B8B630_9PROT</name>
<dbReference type="PROSITE" id="PS50110">
    <property type="entry name" value="RESPONSE_REGULATORY"/>
    <property type="match status" value="1"/>
</dbReference>
<dbReference type="SMART" id="SM00421">
    <property type="entry name" value="HTH_LUXR"/>
    <property type="match status" value="1"/>
</dbReference>
<feature type="modified residue" description="4-aspartylphosphate" evidence="2">
    <location>
        <position position="56"/>
    </location>
</feature>
<keyword evidence="6" id="KW-1185">Reference proteome</keyword>
<evidence type="ECO:0000313" key="5">
    <source>
        <dbReference type="EMBL" id="PGH53405.1"/>
    </source>
</evidence>
<dbReference type="InterPro" id="IPR000792">
    <property type="entry name" value="Tscrpt_reg_LuxR_C"/>
</dbReference>
<comment type="caution">
    <text evidence="5">The sequence shown here is derived from an EMBL/GenBank/DDBJ whole genome shotgun (WGS) entry which is preliminary data.</text>
</comment>
<protein>
    <submittedName>
        <fullName evidence="5">DNA-binding response regulator</fullName>
    </submittedName>
</protein>
<dbReference type="OrthoDB" id="7826527at2"/>
<proteinExistence type="predicted"/>